<keyword evidence="1" id="KW-1133">Transmembrane helix</keyword>
<name>A0A370K9S8_9GAMM</name>
<feature type="transmembrane region" description="Helical" evidence="1">
    <location>
        <begin position="44"/>
        <end position="61"/>
    </location>
</feature>
<evidence type="ECO:0000313" key="2">
    <source>
        <dbReference type="EMBL" id="RDI99408.1"/>
    </source>
</evidence>
<reference evidence="2 3" key="1">
    <citation type="submission" date="2018-07" db="EMBL/GenBank/DDBJ databases">
        <title>Dyella solisilvae sp. nov., isolated from the pine and broad-leaved mixed forest soil.</title>
        <authorList>
            <person name="Gao Z."/>
            <person name="Qiu L."/>
        </authorList>
    </citation>
    <scope>NUCLEOTIDE SEQUENCE [LARGE SCALE GENOMIC DNA]</scope>
    <source>
        <strain evidence="2 3">DHG54</strain>
    </source>
</reference>
<dbReference type="EMBL" id="QQSY01000001">
    <property type="protein sequence ID" value="RDI99408.1"/>
    <property type="molecule type" value="Genomic_DNA"/>
</dbReference>
<dbReference type="Proteomes" id="UP000254711">
    <property type="component" value="Unassembled WGS sequence"/>
</dbReference>
<accession>A0A370K9S8</accession>
<feature type="transmembrane region" description="Helical" evidence="1">
    <location>
        <begin position="12"/>
        <end position="32"/>
    </location>
</feature>
<sequence length="142" mass="15219">MSDSSYSRARKQIIFALKLAAAMIAAALLLTLARKQGWIEGAQVVRAQNVVIGLALAAFCNSMPKMLGRPPRSTREATLSQAVLRVGGWVMTVGLLVWTALWAFAPQRLASIGSVIAVGASVAIMLGYATWKCITFRAPRSD</sequence>
<keyword evidence="1" id="KW-0812">Transmembrane</keyword>
<dbReference type="RefSeq" id="WP_114823150.1">
    <property type="nucleotide sequence ID" value="NZ_QQSY01000001.1"/>
</dbReference>
<feature type="transmembrane region" description="Helical" evidence="1">
    <location>
        <begin position="82"/>
        <end position="104"/>
    </location>
</feature>
<proteinExistence type="predicted"/>
<organism evidence="2 3">
    <name type="scientific">Dyella solisilvae</name>
    <dbReference type="NCBI Taxonomy" id="1920168"/>
    <lineage>
        <taxon>Bacteria</taxon>
        <taxon>Pseudomonadati</taxon>
        <taxon>Pseudomonadota</taxon>
        <taxon>Gammaproteobacteria</taxon>
        <taxon>Lysobacterales</taxon>
        <taxon>Rhodanobacteraceae</taxon>
        <taxon>Dyella</taxon>
    </lineage>
</organism>
<dbReference type="OrthoDB" id="7571917at2"/>
<feature type="transmembrane region" description="Helical" evidence="1">
    <location>
        <begin position="110"/>
        <end position="131"/>
    </location>
</feature>
<gene>
    <name evidence="2" type="ORF">DVT68_00655</name>
</gene>
<keyword evidence="3" id="KW-1185">Reference proteome</keyword>
<dbReference type="AlphaFoldDB" id="A0A370K9S8"/>
<keyword evidence="1" id="KW-0472">Membrane</keyword>
<evidence type="ECO:0008006" key="4">
    <source>
        <dbReference type="Google" id="ProtNLM"/>
    </source>
</evidence>
<comment type="caution">
    <text evidence="2">The sequence shown here is derived from an EMBL/GenBank/DDBJ whole genome shotgun (WGS) entry which is preliminary data.</text>
</comment>
<evidence type="ECO:0000256" key="1">
    <source>
        <dbReference type="SAM" id="Phobius"/>
    </source>
</evidence>
<evidence type="ECO:0000313" key="3">
    <source>
        <dbReference type="Proteomes" id="UP000254711"/>
    </source>
</evidence>
<protein>
    <recommendedName>
        <fullName evidence="4">Ammonium transporter</fullName>
    </recommendedName>
</protein>